<proteinExistence type="predicted"/>
<evidence type="ECO:0000313" key="4">
    <source>
        <dbReference type="Proteomes" id="UP000239187"/>
    </source>
</evidence>
<organism evidence="3 4">
    <name type="scientific">Arthrobacter agilis</name>
    <dbReference type="NCBI Taxonomy" id="37921"/>
    <lineage>
        <taxon>Bacteria</taxon>
        <taxon>Bacillati</taxon>
        <taxon>Actinomycetota</taxon>
        <taxon>Actinomycetes</taxon>
        <taxon>Micrococcales</taxon>
        <taxon>Micrococcaceae</taxon>
        <taxon>Arthrobacter</taxon>
    </lineage>
</organism>
<dbReference type="EMBL" id="CP024915">
    <property type="protein sequence ID" value="AUZ86543.1"/>
    <property type="molecule type" value="Genomic_DNA"/>
</dbReference>
<evidence type="ECO:0000256" key="1">
    <source>
        <dbReference type="SAM" id="MobiDB-lite"/>
    </source>
</evidence>
<name>A0A2L0UB91_9MICC</name>
<accession>A0A2L0UB91</accession>
<feature type="transmembrane region" description="Helical" evidence="2">
    <location>
        <begin position="39"/>
        <end position="59"/>
    </location>
</feature>
<sequence>MSTDDGTPDDRTPDGTLDEGTPDDGAGVPRRRVTFGAGAVAFGFLVGLVTLALVFALPWGADAPGVFVLALWYGLGIGLVTGLPLGILVGLLLRPVTNQWVHIGVFFAAFTLVPLALIALLSPSRSVLENLPVALIIGGVGAFARASVWKLVRVQ</sequence>
<dbReference type="AlphaFoldDB" id="A0A2L0UB91"/>
<feature type="transmembrane region" description="Helical" evidence="2">
    <location>
        <begin position="100"/>
        <end position="121"/>
    </location>
</feature>
<evidence type="ECO:0000256" key="2">
    <source>
        <dbReference type="SAM" id="Phobius"/>
    </source>
</evidence>
<protein>
    <submittedName>
        <fullName evidence="3">Uncharacterized protein</fullName>
    </submittedName>
</protein>
<evidence type="ECO:0000313" key="3">
    <source>
        <dbReference type="EMBL" id="AUZ86543.1"/>
    </source>
</evidence>
<keyword evidence="2" id="KW-1133">Transmembrane helix</keyword>
<reference evidence="3 4" key="1">
    <citation type="submission" date="2017-11" db="EMBL/GenBank/DDBJ databases">
        <title>Draft genome of Arthrobacter agilis strain UMCV2, a plant growth-promoting rhizobacterium and biocontrol capacity of phytopathogenic fungi.</title>
        <authorList>
            <person name="Martinez-Camara R."/>
            <person name="Santoyo G."/>
            <person name="Moreno-Hagelsieb G."/>
            <person name="Valencia-Cantero E."/>
        </authorList>
    </citation>
    <scope>NUCLEOTIDE SEQUENCE [LARGE SCALE GENOMIC DNA]</scope>
    <source>
        <strain evidence="3 4">UMCV2</strain>
    </source>
</reference>
<dbReference type="RefSeq" id="WP_208740492.1">
    <property type="nucleotide sequence ID" value="NZ_CP024915.1"/>
</dbReference>
<feature type="transmembrane region" description="Helical" evidence="2">
    <location>
        <begin position="71"/>
        <end position="93"/>
    </location>
</feature>
<keyword evidence="2" id="KW-0472">Membrane</keyword>
<feature type="transmembrane region" description="Helical" evidence="2">
    <location>
        <begin position="133"/>
        <end position="152"/>
    </location>
</feature>
<keyword evidence="2" id="KW-0812">Transmembrane</keyword>
<gene>
    <name evidence="3" type="ORF">CVO76_01970</name>
</gene>
<dbReference type="Proteomes" id="UP000239187">
    <property type="component" value="Chromosome"/>
</dbReference>
<feature type="region of interest" description="Disordered" evidence="1">
    <location>
        <begin position="1"/>
        <end position="28"/>
    </location>
</feature>